<keyword evidence="4" id="KW-0378">Hydrolase</keyword>
<dbReference type="InterPro" id="IPR000994">
    <property type="entry name" value="Pept_M24"/>
</dbReference>
<proteinExistence type="inferred from homology"/>
<dbReference type="InterPro" id="IPR052433">
    <property type="entry name" value="X-Pro_dipept-like"/>
</dbReference>
<evidence type="ECO:0000256" key="1">
    <source>
        <dbReference type="ARBA" id="ARBA00001936"/>
    </source>
</evidence>
<evidence type="ECO:0000256" key="3">
    <source>
        <dbReference type="ARBA" id="ARBA00022723"/>
    </source>
</evidence>
<dbReference type="OrthoDB" id="4215474at2759"/>
<feature type="domain" description="Peptidase M24" evidence="6">
    <location>
        <begin position="2"/>
        <end position="47"/>
    </location>
</feature>
<evidence type="ECO:0000313" key="8">
    <source>
        <dbReference type="Proteomes" id="UP000789396"/>
    </source>
</evidence>
<dbReference type="GO" id="GO:0046872">
    <property type="term" value="F:metal ion binding"/>
    <property type="evidence" value="ECO:0007669"/>
    <property type="project" value="UniProtKB-KW"/>
</dbReference>
<dbReference type="GO" id="GO:0006508">
    <property type="term" value="P:proteolysis"/>
    <property type="evidence" value="ECO:0007669"/>
    <property type="project" value="TreeGrafter"/>
</dbReference>
<comment type="caution">
    <text evidence="7">The sequence shown here is derived from an EMBL/GenBank/DDBJ whole genome shotgun (WGS) entry which is preliminary data.</text>
</comment>
<reference evidence="7" key="1">
    <citation type="submission" date="2021-06" db="EMBL/GenBank/DDBJ databases">
        <authorList>
            <person name="Kallberg Y."/>
            <person name="Tangrot J."/>
            <person name="Rosling A."/>
        </authorList>
    </citation>
    <scope>NUCLEOTIDE SEQUENCE</scope>
    <source>
        <strain evidence="7">IN212</strain>
    </source>
</reference>
<keyword evidence="8" id="KW-1185">Reference proteome</keyword>
<evidence type="ECO:0000256" key="2">
    <source>
        <dbReference type="ARBA" id="ARBA00008766"/>
    </source>
</evidence>
<dbReference type="PANTHER" id="PTHR43226">
    <property type="entry name" value="XAA-PRO AMINOPEPTIDASE 3"/>
    <property type="match status" value="1"/>
</dbReference>
<dbReference type="Proteomes" id="UP000789396">
    <property type="component" value="Unassembled WGS sequence"/>
</dbReference>
<dbReference type="InterPro" id="IPR036005">
    <property type="entry name" value="Creatinase/aminopeptidase-like"/>
</dbReference>
<organism evidence="7 8">
    <name type="scientific">Racocetra fulgida</name>
    <dbReference type="NCBI Taxonomy" id="60492"/>
    <lineage>
        <taxon>Eukaryota</taxon>
        <taxon>Fungi</taxon>
        <taxon>Fungi incertae sedis</taxon>
        <taxon>Mucoromycota</taxon>
        <taxon>Glomeromycotina</taxon>
        <taxon>Glomeromycetes</taxon>
        <taxon>Diversisporales</taxon>
        <taxon>Gigasporaceae</taxon>
        <taxon>Racocetra</taxon>
    </lineage>
</organism>
<accession>A0A9N9JS42</accession>
<feature type="non-terminal residue" evidence="7">
    <location>
        <position position="47"/>
    </location>
</feature>
<name>A0A9N9JS42_9GLOM</name>
<dbReference type="Pfam" id="PF00557">
    <property type="entry name" value="Peptidase_M24"/>
    <property type="match status" value="1"/>
</dbReference>
<protein>
    <submittedName>
        <fullName evidence="7">16562_t:CDS:1</fullName>
    </submittedName>
</protein>
<gene>
    <name evidence="7" type="ORF">RFULGI_LOCUS16982</name>
</gene>
<keyword evidence="3" id="KW-0479">Metal-binding</keyword>
<evidence type="ECO:0000256" key="4">
    <source>
        <dbReference type="ARBA" id="ARBA00022801"/>
    </source>
</evidence>
<evidence type="ECO:0000313" key="7">
    <source>
        <dbReference type="EMBL" id="CAG8793486.1"/>
    </source>
</evidence>
<evidence type="ECO:0000259" key="6">
    <source>
        <dbReference type="Pfam" id="PF00557"/>
    </source>
</evidence>
<dbReference type="SUPFAM" id="SSF55920">
    <property type="entry name" value="Creatinase/aminopeptidase"/>
    <property type="match status" value="1"/>
</dbReference>
<dbReference type="GO" id="GO:0005739">
    <property type="term" value="C:mitochondrion"/>
    <property type="evidence" value="ECO:0007669"/>
    <property type="project" value="TreeGrafter"/>
</dbReference>
<dbReference type="Gene3D" id="3.90.230.10">
    <property type="entry name" value="Creatinase/methionine aminopeptidase superfamily"/>
    <property type="match status" value="1"/>
</dbReference>
<dbReference type="GO" id="GO:0004177">
    <property type="term" value="F:aminopeptidase activity"/>
    <property type="evidence" value="ECO:0007669"/>
    <property type="project" value="TreeGrafter"/>
</dbReference>
<dbReference type="AlphaFoldDB" id="A0A9N9JS42"/>
<dbReference type="EMBL" id="CAJVPZ010063637">
    <property type="protein sequence ID" value="CAG8793486.1"/>
    <property type="molecule type" value="Genomic_DNA"/>
</dbReference>
<comment type="similarity">
    <text evidence="2">Belongs to the peptidase M24B family.</text>
</comment>
<sequence length="47" mass="5274">TMKFTKPGLSEHDLYAKIDFECRIRGAQFLAYVPVVAGGINALTMHY</sequence>
<evidence type="ECO:0000256" key="5">
    <source>
        <dbReference type="ARBA" id="ARBA00023211"/>
    </source>
</evidence>
<feature type="non-terminal residue" evidence="7">
    <location>
        <position position="1"/>
    </location>
</feature>
<comment type="cofactor">
    <cofactor evidence="1">
        <name>Mn(2+)</name>
        <dbReference type="ChEBI" id="CHEBI:29035"/>
    </cofactor>
</comment>
<keyword evidence="5" id="KW-0464">Manganese</keyword>
<dbReference type="PANTHER" id="PTHR43226:SF4">
    <property type="entry name" value="XAA-PRO AMINOPEPTIDASE 3"/>
    <property type="match status" value="1"/>
</dbReference>